<protein>
    <recommendedName>
        <fullName evidence="2">Protein NO VEIN C-terminal domain-containing protein</fullName>
    </recommendedName>
</protein>
<dbReference type="InterPro" id="IPR052957">
    <property type="entry name" value="Auxin_embryo_med"/>
</dbReference>
<feature type="domain" description="Protein NO VEIN C-terminal" evidence="2">
    <location>
        <begin position="136"/>
        <end position="201"/>
    </location>
</feature>
<name>A0A9Q1QWS6_9SOLA</name>
<feature type="region of interest" description="Disordered" evidence="1">
    <location>
        <begin position="1"/>
        <end position="33"/>
    </location>
</feature>
<evidence type="ECO:0000259" key="2">
    <source>
        <dbReference type="Pfam" id="PF13020"/>
    </source>
</evidence>
<reference evidence="4" key="1">
    <citation type="journal article" date="2023" name="Proc. Natl. Acad. Sci. U.S.A.">
        <title>Genomic and structural basis for evolution of tropane alkaloid biosynthesis.</title>
        <authorList>
            <person name="Wanga Y.-J."/>
            <person name="Taina T."/>
            <person name="Yua J.-Y."/>
            <person name="Lia J."/>
            <person name="Xua B."/>
            <person name="Chenc J."/>
            <person name="D'Auriad J.C."/>
            <person name="Huanga J.-P."/>
            <person name="Huanga S.-X."/>
        </authorList>
    </citation>
    <scope>NUCLEOTIDE SEQUENCE [LARGE SCALE GENOMIC DNA]</scope>
    <source>
        <strain evidence="4">cv. KIB-2019</strain>
    </source>
</reference>
<dbReference type="AlphaFoldDB" id="A0A9Q1QWS6"/>
<dbReference type="InterPro" id="IPR024975">
    <property type="entry name" value="NOV_C"/>
</dbReference>
<dbReference type="PANTHER" id="PTHR32387">
    <property type="entry name" value="WU:FJ29H11"/>
    <property type="match status" value="1"/>
</dbReference>
<feature type="compositionally biased region" description="Gly residues" evidence="1">
    <location>
        <begin position="1"/>
        <end position="11"/>
    </location>
</feature>
<proteinExistence type="predicted"/>
<evidence type="ECO:0000256" key="1">
    <source>
        <dbReference type="SAM" id="MobiDB-lite"/>
    </source>
</evidence>
<accession>A0A9Q1QWS6</accession>
<dbReference type="GO" id="GO:0009793">
    <property type="term" value="P:embryo development ending in seed dormancy"/>
    <property type="evidence" value="ECO:0007669"/>
    <property type="project" value="TreeGrafter"/>
</dbReference>
<dbReference type="GO" id="GO:0010305">
    <property type="term" value="P:leaf vascular tissue pattern formation"/>
    <property type="evidence" value="ECO:0007669"/>
    <property type="project" value="TreeGrafter"/>
</dbReference>
<dbReference type="PANTHER" id="PTHR32387:SF0">
    <property type="entry name" value="PROTEIN NO VEIN"/>
    <property type="match status" value="1"/>
</dbReference>
<evidence type="ECO:0000313" key="3">
    <source>
        <dbReference type="EMBL" id="KAJ8530754.1"/>
    </source>
</evidence>
<evidence type="ECO:0000313" key="4">
    <source>
        <dbReference type="Proteomes" id="UP001152561"/>
    </source>
</evidence>
<dbReference type="GO" id="GO:0005634">
    <property type="term" value="C:nucleus"/>
    <property type="evidence" value="ECO:0007669"/>
    <property type="project" value="TreeGrafter"/>
</dbReference>
<dbReference type="OrthoDB" id="1262810at2759"/>
<gene>
    <name evidence="3" type="ORF">K7X08_023635</name>
</gene>
<dbReference type="GO" id="GO:0048364">
    <property type="term" value="P:root development"/>
    <property type="evidence" value="ECO:0007669"/>
    <property type="project" value="TreeGrafter"/>
</dbReference>
<sequence length="206" mass="24167">MYGQPPHGGGAWRIPPPQQHPQPPYGGFQNPNFVPYPFYPNPNFPIQNPNFVNYPIQQNPNPNFQFHQPPPQQRVDAQQNPNFQLKQPQWGVIKEVIERVDKAPHGYRREERDQLHVGTSGRTDAQRETGRLGDFFAFKYFLEKFGEPFVIWVNETNETELPYDLVVGDDEYVEIKATISSTKDWFHITSREWQFARERDEQGEKI</sequence>
<feature type="compositionally biased region" description="Low complexity" evidence="1">
    <location>
        <begin position="49"/>
        <end position="67"/>
    </location>
</feature>
<organism evidence="3 4">
    <name type="scientific">Anisodus acutangulus</name>
    <dbReference type="NCBI Taxonomy" id="402998"/>
    <lineage>
        <taxon>Eukaryota</taxon>
        <taxon>Viridiplantae</taxon>
        <taxon>Streptophyta</taxon>
        <taxon>Embryophyta</taxon>
        <taxon>Tracheophyta</taxon>
        <taxon>Spermatophyta</taxon>
        <taxon>Magnoliopsida</taxon>
        <taxon>eudicotyledons</taxon>
        <taxon>Gunneridae</taxon>
        <taxon>Pentapetalae</taxon>
        <taxon>asterids</taxon>
        <taxon>lamiids</taxon>
        <taxon>Solanales</taxon>
        <taxon>Solanaceae</taxon>
        <taxon>Solanoideae</taxon>
        <taxon>Hyoscyameae</taxon>
        <taxon>Anisodus</taxon>
    </lineage>
</organism>
<dbReference type="Pfam" id="PF13020">
    <property type="entry name" value="NOV_C"/>
    <property type="match status" value="1"/>
</dbReference>
<feature type="compositionally biased region" description="Pro residues" evidence="1">
    <location>
        <begin position="14"/>
        <end position="24"/>
    </location>
</feature>
<feature type="region of interest" description="Disordered" evidence="1">
    <location>
        <begin position="49"/>
        <end position="76"/>
    </location>
</feature>
<keyword evidence="4" id="KW-1185">Reference proteome</keyword>
<comment type="caution">
    <text evidence="3">The sequence shown here is derived from an EMBL/GenBank/DDBJ whole genome shotgun (WGS) entry which is preliminary data.</text>
</comment>
<dbReference type="EMBL" id="JAJAGQ010000021">
    <property type="protein sequence ID" value="KAJ8530754.1"/>
    <property type="molecule type" value="Genomic_DNA"/>
</dbReference>
<dbReference type="Proteomes" id="UP001152561">
    <property type="component" value="Unassembled WGS sequence"/>
</dbReference>